<dbReference type="InterPro" id="IPR036514">
    <property type="entry name" value="SGNH_hydro_sf"/>
</dbReference>
<dbReference type="InterPro" id="IPR012291">
    <property type="entry name" value="CBM2_carb-bd_dom_sf"/>
</dbReference>
<dbReference type="AlphaFoldDB" id="A0AAE3W731"/>
<accession>A0AAE3W731</accession>
<dbReference type="PANTHER" id="PTHR30383">
    <property type="entry name" value="THIOESTERASE 1/PROTEASE 1/LYSOPHOSPHOLIPASE L1"/>
    <property type="match status" value="1"/>
</dbReference>
<dbReference type="Gene3D" id="3.40.50.1110">
    <property type="entry name" value="SGNH hydrolase"/>
    <property type="match status" value="1"/>
</dbReference>
<dbReference type="InterPro" id="IPR001919">
    <property type="entry name" value="CBD2"/>
</dbReference>
<gene>
    <name evidence="3" type="ORF">J2S42_006309</name>
</gene>
<dbReference type="SUPFAM" id="SSF49384">
    <property type="entry name" value="Carbohydrate-binding domain"/>
    <property type="match status" value="1"/>
</dbReference>
<dbReference type="Gene3D" id="2.60.40.290">
    <property type="match status" value="1"/>
</dbReference>
<dbReference type="InterPro" id="IPR008965">
    <property type="entry name" value="CBM2/CBM3_carb-bd_dom_sf"/>
</dbReference>
<evidence type="ECO:0000259" key="2">
    <source>
        <dbReference type="PROSITE" id="PS51173"/>
    </source>
</evidence>
<dbReference type="Proteomes" id="UP001240236">
    <property type="component" value="Unassembled WGS sequence"/>
</dbReference>
<dbReference type="Pfam" id="PF00553">
    <property type="entry name" value="CBM_2"/>
    <property type="match status" value="1"/>
</dbReference>
<organism evidence="3 4">
    <name type="scientific">Catenuloplanes indicus</name>
    <dbReference type="NCBI Taxonomy" id="137267"/>
    <lineage>
        <taxon>Bacteria</taxon>
        <taxon>Bacillati</taxon>
        <taxon>Actinomycetota</taxon>
        <taxon>Actinomycetes</taxon>
        <taxon>Micromonosporales</taxon>
        <taxon>Micromonosporaceae</taxon>
        <taxon>Catenuloplanes</taxon>
    </lineage>
</organism>
<feature type="region of interest" description="Disordered" evidence="1">
    <location>
        <begin position="246"/>
        <end position="284"/>
    </location>
</feature>
<feature type="domain" description="CBM2" evidence="2">
    <location>
        <begin position="277"/>
        <end position="381"/>
    </location>
</feature>
<dbReference type="PROSITE" id="PS51173">
    <property type="entry name" value="CBM2"/>
    <property type="match status" value="1"/>
</dbReference>
<proteinExistence type="predicted"/>
<comment type="caution">
    <text evidence="3">The sequence shown here is derived from an EMBL/GenBank/DDBJ whole genome shotgun (WGS) entry which is preliminary data.</text>
</comment>
<dbReference type="SMART" id="SM00637">
    <property type="entry name" value="CBD_II"/>
    <property type="match status" value="1"/>
</dbReference>
<dbReference type="GO" id="GO:0004553">
    <property type="term" value="F:hydrolase activity, hydrolyzing O-glycosyl compounds"/>
    <property type="evidence" value="ECO:0007669"/>
    <property type="project" value="InterPro"/>
</dbReference>
<name>A0AAE3W731_9ACTN</name>
<dbReference type="EMBL" id="JAUSUZ010000001">
    <property type="protein sequence ID" value="MDQ0369640.1"/>
    <property type="molecule type" value="Genomic_DNA"/>
</dbReference>
<reference evidence="3 4" key="1">
    <citation type="submission" date="2023-07" db="EMBL/GenBank/DDBJ databases">
        <title>Sequencing the genomes of 1000 actinobacteria strains.</title>
        <authorList>
            <person name="Klenk H.-P."/>
        </authorList>
    </citation>
    <scope>NUCLEOTIDE SEQUENCE [LARGE SCALE GENOMIC DNA]</scope>
    <source>
        <strain evidence="3 4">DSM 44709</strain>
    </source>
</reference>
<dbReference type="GO" id="GO:0004622">
    <property type="term" value="F:phosphatidylcholine lysophospholipase activity"/>
    <property type="evidence" value="ECO:0007669"/>
    <property type="project" value="TreeGrafter"/>
</dbReference>
<dbReference type="CDD" id="cd01833">
    <property type="entry name" value="XynB_like"/>
    <property type="match status" value="1"/>
</dbReference>
<sequence>MNRRRRPRLPGILATIVTITAVVLALITIRPALAGNDLEAQADPVRIMALGDSITGSPGCWRALLWQKLQAAGVTNTDFVGTLPPQGCGFAYDGENEGHGGYLATNIAGQSLLPGWLAATDPDVVMMHLGTNDVWSNIAPATILAAFSTLVDQMRAGNPGMRILVAQIIPVDPPSCTECAARTVAFNAAIPAWAASRSTAASPITVVDQWTGFVPATDTGDGVHPNAAGDAKIANRWYAPLVAAINGTQPTPTPTGTGSPSPTAGPTPGPTGSPTPTGGSGGGCTATYTIVGQWQGGFQGEVVIANGGSAASRSWTARFAFGAGQTVSQAWGGNVTQSGVDVTVSNASWNGVLAPGASTTAGFIASWTGSNPTPATTCTFG</sequence>
<keyword evidence="4" id="KW-1185">Reference proteome</keyword>
<dbReference type="GO" id="GO:0030247">
    <property type="term" value="F:polysaccharide binding"/>
    <property type="evidence" value="ECO:0007669"/>
    <property type="project" value="UniProtKB-UniRule"/>
</dbReference>
<evidence type="ECO:0000313" key="4">
    <source>
        <dbReference type="Proteomes" id="UP001240236"/>
    </source>
</evidence>
<evidence type="ECO:0000313" key="3">
    <source>
        <dbReference type="EMBL" id="MDQ0369640.1"/>
    </source>
</evidence>
<dbReference type="InterPro" id="IPR013830">
    <property type="entry name" value="SGNH_hydro"/>
</dbReference>
<feature type="compositionally biased region" description="Low complexity" evidence="1">
    <location>
        <begin position="247"/>
        <end position="262"/>
    </location>
</feature>
<protein>
    <submittedName>
        <fullName evidence="3">Lysophospholipase L1-like esterase</fullName>
    </submittedName>
</protein>
<feature type="compositionally biased region" description="Pro residues" evidence="1">
    <location>
        <begin position="263"/>
        <end position="273"/>
    </location>
</feature>
<dbReference type="InterPro" id="IPR051532">
    <property type="entry name" value="Ester_Hydrolysis_Enzymes"/>
</dbReference>
<dbReference type="PANTHER" id="PTHR30383:SF2">
    <property type="entry name" value="CELLULOSE-BINDING PROTEIN"/>
    <property type="match status" value="1"/>
</dbReference>
<evidence type="ECO:0000256" key="1">
    <source>
        <dbReference type="SAM" id="MobiDB-lite"/>
    </source>
</evidence>
<dbReference type="SUPFAM" id="SSF52266">
    <property type="entry name" value="SGNH hydrolase"/>
    <property type="match status" value="1"/>
</dbReference>
<dbReference type="GO" id="GO:0005975">
    <property type="term" value="P:carbohydrate metabolic process"/>
    <property type="evidence" value="ECO:0007669"/>
    <property type="project" value="InterPro"/>
</dbReference>
<dbReference type="Pfam" id="PF13472">
    <property type="entry name" value="Lipase_GDSL_2"/>
    <property type="match status" value="1"/>
</dbReference>